<feature type="signal peptide" evidence="1">
    <location>
        <begin position="1"/>
        <end position="20"/>
    </location>
</feature>
<dbReference type="OrthoDB" id="6183432at2"/>
<feature type="chain" id="PRO_5030803139" description="Permuted papain-like amidase YaeF/Yiix C92 family enzyme" evidence="1">
    <location>
        <begin position="21"/>
        <end position="214"/>
    </location>
</feature>
<dbReference type="InterPro" id="IPR024453">
    <property type="entry name" value="Peptidase_C92"/>
</dbReference>
<evidence type="ECO:0000313" key="2">
    <source>
        <dbReference type="EMBL" id="MBB1116970.1"/>
    </source>
</evidence>
<name>A0A7W3V006_9GAMM</name>
<protein>
    <recommendedName>
        <fullName evidence="4">Permuted papain-like amidase YaeF/Yiix C92 family enzyme</fullName>
    </recommendedName>
</protein>
<proteinExistence type="predicted"/>
<evidence type="ECO:0008006" key="4">
    <source>
        <dbReference type="Google" id="ProtNLM"/>
    </source>
</evidence>
<accession>A0A7W3V006</accession>
<dbReference type="InterPro" id="IPR038765">
    <property type="entry name" value="Papain-like_cys_pep_sf"/>
</dbReference>
<dbReference type="SUPFAM" id="SSF54001">
    <property type="entry name" value="Cysteine proteinases"/>
    <property type="match status" value="1"/>
</dbReference>
<dbReference type="EMBL" id="JACIUV010000003">
    <property type="protein sequence ID" value="MBB1116970.1"/>
    <property type="molecule type" value="Genomic_DNA"/>
</dbReference>
<dbReference type="PROSITE" id="PS51257">
    <property type="entry name" value="PROKAR_LIPOPROTEIN"/>
    <property type="match status" value="1"/>
</dbReference>
<reference evidence="2 3" key="1">
    <citation type="submission" date="2020-08" db="EMBL/GenBank/DDBJ databases">
        <title>Stenotrophomonas sp. W1S232.</title>
        <authorList>
            <person name="Deng Y."/>
        </authorList>
    </citation>
    <scope>NUCLEOTIDE SEQUENCE [LARGE SCALE GENOMIC DNA]</scope>
    <source>
        <strain evidence="2 3">W1S232</strain>
    </source>
</reference>
<evidence type="ECO:0000313" key="3">
    <source>
        <dbReference type="Proteomes" id="UP000550609"/>
    </source>
</evidence>
<evidence type="ECO:0000256" key="1">
    <source>
        <dbReference type="SAM" id="SignalP"/>
    </source>
</evidence>
<keyword evidence="1" id="KW-0732">Signal</keyword>
<dbReference type="RefSeq" id="WP_057663527.1">
    <property type="nucleotide sequence ID" value="NZ_JACIUV010000003.1"/>
</dbReference>
<comment type="caution">
    <text evidence="2">The sequence shown here is derived from an EMBL/GenBank/DDBJ whole genome shotgun (WGS) entry which is preliminary data.</text>
</comment>
<organism evidence="2 3">
    <name type="scientific">Stenotrophomonas koreensis</name>
    <dbReference type="NCBI Taxonomy" id="266128"/>
    <lineage>
        <taxon>Bacteria</taxon>
        <taxon>Pseudomonadati</taxon>
        <taxon>Pseudomonadota</taxon>
        <taxon>Gammaproteobacteria</taxon>
        <taxon>Lysobacterales</taxon>
        <taxon>Lysobacteraceae</taxon>
        <taxon>Stenotrophomonas</taxon>
    </lineage>
</organism>
<dbReference type="Proteomes" id="UP000550609">
    <property type="component" value="Unassembled WGS sequence"/>
</dbReference>
<sequence>MRLPVALLAAVLLCGCRPSATPVAVTPSAQQQAVLAQAAQLRDGDLVFRRGRDLMSSLVLQQDRHSRFSHVGMVRREGGQVYIVHAMPDEPGSPGGVRRELLADFLAPALASDAASYRQPGLDLGALVAWLDAQLGKPFDMRFALSDDAALYCSELVLRALAAGGQTPLPATVRAPLLDEQVVTPDALRLLAGLQPLAGVSAAAPDPVLAVAAP</sequence>
<dbReference type="AlphaFoldDB" id="A0A7W3V006"/>
<dbReference type="Gene3D" id="3.90.1720.10">
    <property type="entry name" value="endopeptidase domain like (from Nostoc punctiforme)"/>
    <property type="match status" value="1"/>
</dbReference>
<gene>
    <name evidence="2" type="ORF">H4O09_07905</name>
</gene>
<dbReference type="Pfam" id="PF05708">
    <property type="entry name" value="Peptidase_C92"/>
    <property type="match status" value="1"/>
</dbReference>